<proteinExistence type="predicted"/>
<organism evidence="2 3">
    <name type="scientific">Thalictrum thalictroides</name>
    <name type="common">Rue-anemone</name>
    <name type="synonym">Anemone thalictroides</name>
    <dbReference type="NCBI Taxonomy" id="46969"/>
    <lineage>
        <taxon>Eukaryota</taxon>
        <taxon>Viridiplantae</taxon>
        <taxon>Streptophyta</taxon>
        <taxon>Embryophyta</taxon>
        <taxon>Tracheophyta</taxon>
        <taxon>Spermatophyta</taxon>
        <taxon>Magnoliopsida</taxon>
        <taxon>Ranunculales</taxon>
        <taxon>Ranunculaceae</taxon>
        <taxon>Thalictroideae</taxon>
        <taxon>Thalictrum</taxon>
    </lineage>
</organism>
<dbReference type="EMBL" id="JABWDY010024307">
    <property type="protein sequence ID" value="KAF5190356.1"/>
    <property type="molecule type" value="Genomic_DNA"/>
</dbReference>
<dbReference type="OrthoDB" id="613853at2759"/>
<reference evidence="2 3" key="1">
    <citation type="submission" date="2020-06" db="EMBL/GenBank/DDBJ databases">
        <title>Transcriptomic and genomic resources for Thalictrum thalictroides and T. hernandezii: Facilitating candidate gene discovery in an emerging model plant lineage.</title>
        <authorList>
            <person name="Arias T."/>
            <person name="Riano-Pachon D.M."/>
            <person name="Di Stilio V.S."/>
        </authorList>
    </citation>
    <scope>NUCLEOTIDE SEQUENCE [LARGE SCALE GENOMIC DNA]</scope>
    <source>
        <strain evidence="3">cv. WT478/WT964</strain>
        <tissue evidence="2">Leaves</tissue>
    </source>
</reference>
<feature type="domain" description="FBD" evidence="1">
    <location>
        <begin position="16"/>
        <end position="93"/>
    </location>
</feature>
<sequence length="96" mass="11384">MSKAWSKHETEAVLPKYKFSHLKFVELQDFRGFKNEVNMIKFLLENAIVLEKLINRVRKDSNRSSKKKQKLMNLGNKLLTFPRASACVRILYVQNW</sequence>
<dbReference type="InterPro" id="IPR006566">
    <property type="entry name" value="FBD"/>
</dbReference>
<keyword evidence="3" id="KW-1185">Reference proteome</keyword>
<evidence type="ECO:0000259" key="1">
    <source>
        <dbReference type="SMART" id="SM00579"/>
    </source>
</evidence>
<evidence type="ECO:0000313" key="2">
    <source>
        <dbReference type="EMBL" id="KAF5190356.1"/>
    </source>
</evidence>
<dbReference type="SMART" id="SM00579">
    <property type="entry name" value="FBD"/>
    <property type="match status" value="1"/>
</dbReference>
<name>A0A7J6VZ02_THATH</name>
<protein>
    <recommendedName>
        <fullName evidence="1">FBD domain-containing protein</fullName>
    </recommendedName>
</protein>
<dbReference type="Pfam" id="PF08387">
    <property type="entry name" value="FBD"/>
    <property type="match status" value="1"/>
</dbReference>
<gene>
    <name evidence="2" type="ORF">FRX31_020065</name>
</gene>
<dbReference type="Proteomes" id="UP000554482">
    <property type="component" value="Unassembled WGS sequence"/>
</dbReference>
<accession>A0A7J6VZ02</accession>
<dbReference type="AlphaFoldDB" id="A0A7J6VZ02"/>
<evidence type="ECO:0000313" key="3">
    <source>
        <dbReference type="Proteomes" id="UP000554482"/>
    </source>
</evidence>
<comment type="caution">
    <text evidence="2">The sequence shown here is derived from an EMBL/GenBank/DDBJ whole genome shotgun (WGS) entry which is preliminary data.</text>
</comment>